<evidence type="ECO:0000313" key="1">
    <source>
        <dbReference type="EMBL" id="ABN05983.1"/>
    </source>
</evidence>
<protein>
    <submittedName>
        <fullName evidence="1">Uncharacterized protein</fullName>
    </submittedName>
</protein>
<gene>
    <name evidence="1" type="ORF">MtrDRAFT_AC149204g21v2</name>
</gene>
<name>A2Q216_MEDTR</name>
<reference evidence="1" key="2">
    <citation type="submission" date="2007-03" db="EMBL/GenBank/DDBJ databases">
        <authorList>
            <consortium name="The International Medicago Genome Annotation Group"/>
        </authorList>
    </citation>
    <scope>NUCLEOTIDE SEQUENCE</scope>
</reference>
<sequence length="69" mass="8118">MILRRFLKTIQSEENSFQVPRSFQTEERSKTQEFTREGLPHAPLRMGQCLPCLMRILHVRDAQLRFSAG</sequence>
<dbReference type="AlphaFoldDB" id="A2Q216"/>
<accession>A2Q216</accession>
<proteinExistence type="predicted"/>
<organism evidence="1">
    <name type="scientific">Medicago truncatula</name>
    <name type="common">Barrel medic</name>
    <name type="synonym">Medicago tribuloides</name>
    <dbReference type="NCBI Taxonomy" id="3880"/>
    <lineage>
        <taxon>Eukaryota</taxon>
        <taxon>Viridiplantae</taxon>
        <taxon>Streptophyta</taxon>
        <taxon>Embryophyta</taxon>
        <taxon>Tracheophyta</taxon>
        <taxon>Spermatophyta</taxon>
        <taxon>Magnoliopsida</taxon>
        <taxon>eudicotyledons</taxon>
        <taxon>Gunneridae</taxon>
        <taxon>Pentapetalae</taxon>
        <taxon>rosids</taxon>
        <taxon>fabids</taxon>
        <taxon>Fabales</taxon>
        <taxon>Fabaceae</taxon>
        <taxon>Papilionoideae</taxon>
        <taxon>50 kb inversion clade</taxon>
        <taxon>NPAAA clade</taxon>
        <taxon>Hologalegina</taxon>
        <taxon>IRL clade</taxon>
        <taxon>Trifolieae</taxon>
        <taxon>Medicago</taxon>
    </lineage>
</organism>
<reference evidence="1" key="1">
    <citation type="submission" date="2004-05" db="EMBL/GenBank/DDBJ databases">
        <authorList>
            <person name="Town C.D."/>
        </authorList>
    </citation>
    <scope>NUCLEOTIDE SEQUENCE</scope>
</reference>
<dbReference type="EMBL" id="AC149204">
    <property type="protein sequence ID" value="ABN05983.1"/>
    <property type="molecule type" value="Genomic_DNA"/>
</dbReference>